<dbReference type="Gene3D" id="2.40.10.10">
    <property type="entry name" value="Trypsin-like serine proteases"/>
    <property type="match status" value="2"/>
</dbReference>
<feature type="signal peptide" evidence="1">
    <location>
        <begin position="1"/>
        <end position="28"/>
    </location>
</feature>
<comment type="caution">
    <text evidence="2">The sequence shown here is derived from an EMBL/GenBank/DDBJ whole genome shotgun (WGS) entry which is preliminary data.</text>
</comment>
<name>A0ABW2RTE1_9NOCA</name>
<dbReference type="InterPro" id="IPR043504">
    <property type="entry name" value="Peptidase_S1_PA_chymotrypsin"/>
</dbReference>
<organism evidence="2 3">
    <name type="scientific">Rhodococcus daqingensis</name>
    <dbReference type="NCBI Taxonomy" id="2479363"/>
    <lineage>
        <taxon>Bacteria</taxon>
        <taxon>Bacillati</taxon>
        <taxon>Actinomycetota</taxon>
        <taxon>Actinomycetes</taxon>
        <taxon>Mycobacteriales</taxon>
        <taxon>Nocardiaceae</taxon>
        <taxon>Rhodococcus</taxon>
    </lineage>
</organism>
<protein>
    <recommendedName>
        <fullName evidence="4">Serine protease</fullName>
    </recommendedName>
</protein>
<evidence type="ECO:0000313" key="2">
    <source>
        <dbReference type="EMBL" id="MFC7446981.1"/>
    </source>
</evidence>
<dbReference type="Proteomes" id="UP001596484">
    <property type="component" value="Unassembled WGS sequence"/>
</dbReference>
<evidence type="ECO:0000256" key="1">
    <source>
        <dbReference type="SAM" id="SignalP"/>
    </source>
</evidence>
<gene>
    <name evidence="2" type="ORF">ACFQS9_03655</name>
</gene>
<dbReference type="EMBL" id="JBHTCS010000004">
    <property type="protein sequence ID" value="MFC7446981.1"/>
    <property type="molecule type" value="Genomic_DNA"/>
</dbReference>
<keyword evidence="3" id="KW-1185">Reference proteome</keyword>
<accession>A0ABW2RTE1</accession>
<evidence type="ECO:0008006" key="4">
    <source>
        <dbReference type="Google" id="ProtNLM"/>
    </source>
</evidence>
<keyword evidence="1" id="KW-0732">Signal</keyword>
<sequence length="252" mass="26135">MKTRVLATLMALASSVGILVGTGGVASADPVATKDVTNGMALSFDGEGIYNCTLGPVGFDSAGRKVGITAGHCNLDPNNNPMAPVGEEVPNGVYPVWDANDYAFGPIGYTRFVSEDLPHNDYMVIEFVPNTSLKSQGPNLRVDSIYKNSSGNPSMPPSLFNSICKDGRTTGLTCGLITAHEGGLLATVALQKPGDSGGAAVLSPKTGTKWVGIVTRTGYIPFANHIYTSSAVILNDLNPRGIAGSGFTPVNN</sequence>
<reference evidence="3" key="1">
    <citation type="journal article" date="2019" name="Int. J. Syst. Evol. Microbiol.">
        <title>The Global Catalogue of Microorganisms (GCM) 10K type strain sequencing project: providing services to taxonomists for standard genome sequencing and annotation.</title>
        <authorList>
            <consortium name="The Broad Institute Genomics Platform"/>
            <consortium name="The Broad Institute Genome Sequencing Center for Infectious Disease"/>
            <person name="Wu L."/>
            <person name="Ma J."/>
        </authorList>
    </citation>
    <scope>NUCLEOTIDE SEQUENCE [LARGE SCALE GENOMIC DNA]</scope>
    <source>
        <strain evidence="3">ICMP 19430</strain>
    </source>
</reference>
<dbReference type="InterPro" id="IPR009003">
    <property type="entry name" value="Peptidase_S1_PA"/>
</dbReference>
<dbReference type="SUPFAM" id="SSF50494">
    <property type="entry name" value="Trypsin-like serine proteases"/>
    <property type="match status" value="1"/>
</dbReference>
<dbReference type="RefSeq" id="WP_378401689.1">
    <property type="nucleotide sequence ID" value="NZ_JBHTCS010000004.1"/>
</dbReference>
<feature type="chain" id="PRO_5045850640" description="Serine protease" evidence="1">
    <location>
        <begin position="29"/>
        <end position="252"/>
    </location>
</feature>
<evidence type="ECO:0000313" key="3">
    <source>
        <dbReference type="Proteomes" id="UP001596484"/>
    </source>
</evidence>
<proteinExistence type="predicted"/>